<evidence type="ECO:0000313" key="2">
    <source>
        <dbReference type="EMBL" id="EWC64565.1"/>
    </source>
</evidence>
<evidence type="ECO:0000256" key="1">
    <source>
        <dbReference type="SAM" id="Phobius"/>
    </source>
</evidence>
<organism evidence="2 3">
    <name type="scientific">Actinokineospora spheciospongiae</name>
    <dbReference type="NCBI Taxonomy" id="909613"/>
    <lineage>
        <taxon>Bacteria</taxon>
        <taxon>Bacillati</taxon>
        <taxon>Actinomycetota</taxon>
        <taxon>Actinomycetes</taxon>
        <taxon>Pseudonocardiales</taxon>
        <taxon>Pseudonocardiaceae</taxon>
        <taxon>Actinokineospora</taxon>
    </lineage>
</organism>
<feature type="transmembrane region" description="Helical" evidence="1">
    <location>
        <begin position="25"/>
        <end position="45"/>
    </location>
</feature>
<name>W7IUI7_9PSEU</name>
<proteinExistence type="predicted"/>
<accession>W7IUI7</accession>
<feature type="transmembrane region" description="Helical" evidence="1">
    <location>
        <begin position="68"/>
        <end position="90"/>
    </location>
</feature>
<dbReference type="STRING" id="909613.UO65_0172"/>
<evidence type="ECO:0000313" key="3">
    <source>
        <dbReference type="Proteomes" id="UP000019277"/>
    </source>
</evidence>
<dbReference type="RefSeq" id="WP_052020350.1">
    <property type="nucleotide sequence ID" value="NZ_AYXG01000004.1"/>
</dbReference>
<dbReference type="PATRIC" id="fig|909613.9.peg.180"/>
<dbReference type="EMBL" id="AYXG01000004">
    <property type="protein sequence ID" value="EWC64565.1"/>
    <property type="molecule type" value="Genomic_DNA"/>
</dbReference>
<comment type="caution">
    <text evidence="2">The sequence shown here is derived from an EMBL/GenBank/DDBJ whole genome shotgun (WGS) entry which is preliminary data.</text>
</comment>
<feature type="transmembrane region" description="Helical" evidence="1">
    <location>
        <begin position="142"/>
        <end position="164"/>
    </location>
</feature>
<protein>
    <submittedName>
        <fullName evidence="2">Putative integral membrane protein</fullName>
    </submittedName>
</protein>
<keyword evidence="1" id="KW-1133">Transmembrane helix</keyword>
<sequence>MTATWSDSLSDATRHEITQHSRNRVALALVLVFIPVWLLLVNVIIPSEPVDFHSRPAGRTIPVDANELGMISGAMNAVTLIVGFMMFTAVRRSADFDRRLVLAGFPRSALLLAKLLALLAAAGVVALYASLLLLLFWRPEQFVLLLVSLSVSGLTYGGIGIVLAMVFRTELAGMFLIIMISLVDVMVQNPIITPSSAGGGVTLLPTFGAMQSAVAAAFTEDLTLRYLLLGILWLALAAAAGLYAFNHRTRDHNLDGKSTEPHQGAEAVTVLLTTRSDGTLQVSSSSGPVLLCTRLTGFTPDCPCPK</sequence>
<feature type="transmembrane region" description="Helical" evidence="1">
    <location>
        <begin position="111"/>
        <end position="136"/>
    </location>
</feature>
<feature type="transmembrane region" description="Helical" evidence="1">
    <location>
        <begin position="226"/>
        <end position="245"/>
    </location>
</feature>
<dbReference type="eggNOG" id="ENOG502Z977">
    <property type="taxonomic scope" value="Bacteria"/>
</dbReference>
<keyword evidence="3" id="KW-1185">Reference proteome</keyword>
<reference evidence="2 3" key="1">
    <citation type="journal article" date="2014" name="Genome Announc.">
        <title>Draft Genome Sequence of the Antitrypanosomally Active Sponge-Associated Bacterium Actinokineospora sp. Strain EG49.</title>
        <authorList>
            <person name="Harjes J."/>
            <person name="Ryu T."/>
            <person name="Abdelmohsen U.R."/>
            <person name="Moitinho-Silva L."/>
            <person name="Horn H."/>
            <person name="Ravasi T."/>
            <person name="Hentschel U."/>
        </authorList>
    </citation>
    <scope>NUCLEOTIDE SEQUENCE [LARGE SCALE GENOMIC DNA]</scope>
    <source>
        <strain evidence="2 3">EG49</strain>
    </source>
</reference>
<dbReference type="AlphaFoldDB" id="W7IUI7"/>
<feature type="transmembrane region" description="Helical" evidence="1">
    <location>
        <begin position="171"/>
        <end position="191"/>
    </location>
</feature>
<keyword evidence="1" id="KW-0472">Membrane</keyword>
<keyword evidence="1" id="KW-0812">Transmembrane</keyword>
<gene>
    <name evidence="2" type="ORF">UO65_0172</name>
</gene>
<dbReference type="Proteomes" id="UP000019277">
    <property type="component" value="Unassembled WGS sequence"/>
</dbReference>